<dbReference type="AlphaFoldDB" id="A0A939PA83"/>
<dbReference type="RefSeq" id="WP_208253179.1">
    <property type="nucleotide sequence ID" value="NZ_JAGEOJ010000001.1"/>
</dbReference>
<keyword evidence="8" id="KW-1185">Reference proteome</keyword>
<dbReference type="InterPro" id="IPR029063">
    <property type="entry name" value="SAM-dependent_MTases_sf"/>
</dbReference>
<dbReference type="InterPro" id="IPR036390">
    <property type="entry name" value="WH_DNA-bd_sf"/>
</dbReference>
<keyword evidence="3" id="KW-0949">S-adenosyl-L-methionine</keyword>
<dbReference type="GO" id="GO:0046983">
    <property type="term" value="F:protein dimerization activity"/>
    <property type="evidence" value="ECO:0007669"/>
    <property type="project" value="InterPro"/>
</dbReference>
<accession>A0A939PA83</accession>
<evidence type="ECO:0000256" key="4">
    <source>
        <dbReference type="PIRSR" id="PIRSR005739-1"/>
    </source>
</evidence>
<keyword evidence="2" id="KW-0808">Transferase</keyword>
<dbReference type="InterPro" id="IPR012967">
    <property type="entry name" value="COMT_dimerisation"/>
</dbReference>
<dbReference type="PROSITE" id="PS51683">
    <property type="entry name" value="SAM_OMT_II"/>
    <property type="match status" value="1"/>
</dbReference>
<keyword evidence="1 7" id="KW-0489">Methyltransferase</keyword>
<feature type="domain" description="O-methyltransferase dimerisation" evidence="6">
    <location>
        <begin position="15"/>
        <end position="88"/>
    </location>
</feature>
<dbReference type="EMBL" id="JAGEOJ010000001">
    <property type="protein sequence ID" value="MBO2445564.1"/>
    <property type="molecule type" value="Genomic_DNA"/>
</dbReference>
<gene>
    <name evidence="7" type="ORF">J4573_00525</name>
</gene>
<feature type="active site" description="Proton acceptor" evidence="4">
    <location>
        <position position="241"/>
    </location>
</feature>
<evidence type="ECO:0000313" key="8">
    <source>
        <dbReference type="Proteomes" id="UP000669179"/>
    </source>
</evidence>
<dbReference type="PIRSF" id="PIRSF005739">
    <property type="entry name" value="O-mtase"/>
    <property type="match status" value="1"/>
</dbReference>
<dbReference type="InterPro" id="IPR016461">
    <property type="entry name" value="COMT-like"/>
</dbReference>
<comment type="caution">
    <text evidence="7">The sequence shown here is derived from an EMBL/GenBank/DDBJ whole genome shotgun (WGS) entry which is preliminary data.</text>
</comment>
<dbReference type="CDD" id="cd02440">
    <property type="entry name" value="AdoMet_MTases"/>
    <property type="match status" value="1"/>
</dbReference>
<dbReference type="SUPFAM" id="SSF53335">
    <property type="entry name" value="S-adenosyl-L-methionine-dependent methyltransferases"/>
    <property type="match status" value="1"/>
</dbReference>
<dbReference type="InterPro" id="IPR036388">
    <property type="entry name" value="WH-like_DNA-bd_sf"/>
</dbReference>
<evidence type="ECO:0000256" key="1">
    <source>
        <dbReference type="ARBA" id="ARBA00022603"/>
    </source>
</evidence>
<sequence>MTEHSTAGIAELRMLGDIMTPMTLRVAATLRIADLLAAGELPVDELAGKAGADAGALERLLRYLVARGIFTEPRPRVFGLSPAAALLADDHPSGSRRWLDLEGFGGRSDLALFGLLDTVRAGHPEEKSHKPDLDESVAASYDLVMEDQIRSRAPKIAAARDWGTSGHIVDLGGGTGVLLTTLLRTSPGLRGTLVEFPTTARRAGRVVEEAGVAERCDIVPGDLLQVPLPAADTYVMKGVLHGFDDDNVVRAFERCAAAGNEGFRVAVIERVGARSDELEMFTAMDLRMLILGEGRERTLESYAELAAKAGLVLDEVHPPCPDRSILVFMTETAS</sequence>
<evidence type="ECO:0000259" key="5">
    <source>
        <dbReference type="Pfam" id="PF00891"/>
    </source>
</evidence>
<dbReference type="PANTHER" id="PTHR43712:SF2">
    <property type="entry name" value="O-METHYLTRANSFERASE CICE"/>
    <property type="match status" value="1"/>
</dbReference>
<dbReference type="GO" id="GO:0008171">
    <property type="term" value="F:O-methyltransferase activity"/>
    <property type="evidence" value="ECO:0007669"/>
    <property type="project" value="InterPro"/>
</dbReference>
<dbReference type="PANTHER" id="PTHR43712">
    <property type="entry name" value="PUTATIVE (AFU_ORTHOLOGUE AFUA_4G14580)-RELATED"/>
    <property type="match status" value="1"/>
</dbReference>
<dbReference type="Gene3D" id="3.40.50.150">
    <property type="entry name" value="Vaccinia Virus protein VP39"/>
    <property type="match status" value="1"/>
</dbReference>
<name>A0A939PA83_9ACTN</name>
<dbReference type="Pfam" id="PF00891">
    <property type="entry name" value="Methyltransf_2"/>
    <property type="match status" value="1"/>
</dbReference>
<dbReference type="SUPFAM" id="SSF46785">
    <property type="entry name" value="Winged helix' DNA-binding domain"/>
    <property type="match status" value="1"/>
</dbReference>
<dbReference type="GO" id="GO:0032259">
    <property type="term" value="P:methylation"/>
    <property type="evidence" value="ECO:0007669"/>
    <property type="project" value="UniProtKB-KW"/>
</dbReference>
<organism evidence="7 8">
    <name type="scientific">Actinomadura barringtoniae</name>
    <dbReference type="NCBI Taxonomy" id="1427535"/>
    <lineage>
        <taxon>Bacteria</taxon>
        <taxon>Bacillati</taxon>
        <taxon>Actinomycetota</taxon>
        <taxon>Actinomycetes</taxon>
        <taxon>Streptosporangiales</taxon>
        <taxon>Thermomonosporaceae</taxon>
        <taxon>Actinomadura</taxon>
    </lineage>
</organism>
<reference evidence="7" key="1">
    <citation type="submission" date="2021-03" db="EMBL/GenBank/DDBJ databases">
        <authorList>
            <person name="Kanchanasin P."/>
            <person name="Saeng-In P."/>
            <person name="Phongsopitanun W."/>
            <person name="Yuki M."/>
            <person name="Kudo T."/>
            <person name="Ohkuma M."/>
            <person name="Tanasupawat S."/>
        </authorList>
    </citation>
    <scope>NUCLEOTIDE SEQUENCE</scope>
    <source>
        <strain evidence="7">GKU 128</strain>
    </source>
</reference>
<dbReference type="Gene3D" id="1.10.287.1350">
    <property type="match status" value="1"/>
</dbReference>
<evidence type="ECO:0000259" key="6">
    <source>
        <dbReference type="Pfam" id="PF08100"/>
    </source>
</evidence>
<dbReference type="Pfam" id="PF08100">
    <property type="entry name" value="Dimerisation"/>
    <property type="match status" value="1"/>
</dbReference>
<feature type="domain" description="O-methyltransferase C-terminal" evidence="5">
    <location>
        <begin position="134"/>
        <end position="310"/>
    </location>
</feature>
<dbReference type="Gene3D" id="1.10.10.10">
    <property type="entry name" value="Winged helix-like DNA-binding domain superfamily/Winged helix DNA-binding domain"/>
    <property type="match status" value="1"/>
</dbReference>
<dbReference type="Proteomes" id="UP000669179">
    <property type="component" value="Unassembled WGS sequence"/>
</dbReference>
<evidence type="ECO:0000256" key="3">
    <source>
        <dbReference type="ARBA" id="ARBA00022691"/>
    </source>
</evidence>
<proteinExistence type="predicted"/>
<evidence type="ECO:0000313" key="7">
    <source>
        <dbReference type="EMBL" id="MBO2445564.1"/>
    </source>
</evidence>
<protein>
    <submittedName>
        <fullName evidence="7">Methyltransferase</fullName>
    </submittedName>
</protein>
<evidence type="ECO:0000256" key="2">
    <source>
        <dbReference type="ARBA" id="ARBA00022679"/>
    </source>
</evidence>
<dbReference type="InterPro" id="IPR001077">
    <property type="entry name" value="COMT_C"/>
</dbReference>